<organism evidence="1">
    <name type="scientific">Potato yellow mosaic virus</name>
    <dbReference type="NCBI Taxonomy" id="10827"/>
    <lineage>
        <taxon>Viruses</taxon>
        <taxon>Monodnaviria</taxon>
        <taxon>Shotokuvirae</taxon>
        <taxon>Cressdnaviricota</taxon>
        <taxon>Repensiviricetes</taxon>
        <taxon>Geplafuvirales</taxon>
        <taxon>Geminiviridae</taxon>
        <taxon>Begomovirus</taxon>
        <taxon>Begomovirus tuberosi</taxon>
    </lineage>
</organism>
<reference evidence="1" key="1">
    <citation type="submission" date="2011-04" db="EMBL/GenBank/DDBJ databases">
        <title>Tomato yellow leaf curl virus and Potato yellow mosaic virus associated with tomato yellow leaf curl disease in Grenada Island.</title>
        <authorList>
            <person name="Lett J.M."/>
            <person name="Perefarres F."/>
            <person name="Hoareau M."/>
            <person name="Lefeuvre P."/>
            <person name="De Bruyn A."/>
            <person name="Dottin M."/>
            <person name="Prior P."/>
            <person name="Wicker E."/>
            <person name="Umaharan P."/>
        </authorList>
    </citation>
    <scope>NUCLEOTIDE SEQUENCE</scope>
    <source>
        <strain evidence="1">Trinidad</strain>
    </source>
</reference>
<accession>G0LXT8</accession>
<protein>
    <submittedName>
        <fullName evidence="1">C4 protein</fullName>
    </submittedName>
</protein>
<proteinExistence type="predicted"/>
<evidence type="ECO:0000313" key="1">
    <source>
        <dbReference type="EMBL" id="CCA64217.1"/>
    </source>
</evidence>
<sequence>MRHLPQKLCKLLRRNNHNTFSFSITIWLQMRPKSLPGLRNRGFLRFNSPRSLTCLSRCKSGPMIILAVVPLRGRKDLLV</sequence>
<name>G0LXT8_9GEMI</name>
<gene>
    <name evidence="1" type="primary">AC4</name>
</gene>
<dbReference type="EMBL" id="FR851299">
    <property type="protein sequence ID" value="CCA64217.1"/>
    <property type="molecule type" value="Genomic_DNA"/>
</dbReference>